<dbReference type="CDD" id="cd00221">
    <property type="entry name" value="Vsr"/>
    <property type="match status" value="1"/>
</dbReference>
<dbReference type="RefSeq" id="WP_189349632.1">
    <property type="nucleotide sequence ID" value="NZ_BMXK01000006.1"/>
</dbReference>
<comment type="caution">
    <text evidence="8">The sequence shown here is derived from an EMBL/GenBank/DDBJ whole genome shotgun (WGS) entry which is preliminary data.</text>
</comment>
<accession>A0ABQ3GK44</accession>
<sequence>MKRAESWASDAGTRRSMLGNKRRDTSIELAVRRRLHALGFRYRVDYPPVKGLRRRADVVFTRRRIAVFIDGCFWHRCPDHGTHPKRNADYWEPKLDANAARDAETTALLEAAGWTVLRFWAHEDPDDVVERIAAAVGFDRL</sequence>
<keyword evidence="2" id="KW-0255">Endonuclease</keyword>
<evidence type="ECO:0000256" key="2">
    <source>
        <dbReference type="ARBA" id="ARBA00022759"/>
    </source>
</evidence>
<evidence type="ECO:0000256" key="5">
    <source>
        <dbReference type="ARBA" id="ARBA00023204"/>
    </source>
</evidence>
<evidence type="ECO:0000256" key="3">
    <source>
        <dbReference type="ARBA" id="ARBA00022763"/>
    </source>
</evidence>
<comment type="similarity">
    <text evidence="6">Belongs to the Vsr family.</text>
</comment>
<dbReference type="EMBL" id="BMXK01000006">
    <property type="protein sequence ID" value="GHD06263.1"/>
    <property type="molecule type" value="Genomic_DNA"/>
</dbReference>
<keyword evidence="1" id="KW-0540">Nuclease</keyword>
<dbReference type="SUPFAM" id="SSF52980">
    <property type="entry name" value="Restriction endonuclease-like"/>
    <property type="match status" value="1"/>
</dbReference>
<keyword evidence="5" id="KW-0234">DNA repair</keyword>
<dbReference type="InterPro" id="IPR011335">
    <property type="entry name" value="Restrct_endonuc-II-like"/>
</dbReference>
<name>A0ABQ3GK44_9MICC</name>
<dbReference type="NCBIfam" id="TIGR00632">
    <property type="entry name" value="vsr"/>
    <property type="match status" value="1"/>
</dbReference>
<feature type="domain" description="DUF559" evidence="7">
    <location>
        <begin position="97"/>
        <end position="135"/>
    </location>
</feature>
<dbReference type="Pfam" id="PF03852">
    <property type="entry name" value="Vsr"/>
    <property type="match status" value="1"/>
</dbReference>
<dbReference type="InterPro" id="IPR007569">
    <property type="entry name" value="DUF559"/>
</dbReference>
<dbReference type="Gene3D" id="3.40.960.10">
    <property type="entry name" value="VSR Endonuclease"/>
    <property type="match status" value="1"/>
</dbReference>
<dbReference type="InterPro" id="IPR004603">
    <property type="entry name" value="DNA_mismatch_endonuc_vsr"/>
</dbReference>
<reference evidence="9" key="1">
    <citation type="journal article" date="2019" name="Int. J. Syst. Evol. Microbiol.">
        <title>The Global Catalogue of Microorganisms (GCM) 10K type strain sequencing project: providing services to taxonomists for standard genome sequencing and annotation.</title>
        <authorList>
            <consortium name="The Broad Institute Genomics Platform"/>
            <consortium name="The Broad Institute Genome Sequencing Center for Infectious Disease"/>
            <person name="Wu L."/>
            <person name="Ma J."/>
        </authorList>
    </citation>
    <scope>NUCLEOTIDE SEQUENCE [LARGE SCALE GENOMIC DNA]</scope>
    <source>
        <strain evidence="9">KCTC 19466</strain>
    </source>
</reference>
<keyword evidence="4" id="KW-0378">Hydrolase</keyword>
<evidence type="ECO:0000313" key="8">
    <source>
        <dbReference type="EMBL" id="GHD06263.1"/>
    </source>
</evidence>
<keyword evidence="3" id="KW-0227">DNA damage</keyword>
<proteinExistence type="inferred from homology"/>
<organism evidence="8 9">
    <name type="scientific">Zhihengliuella salsuginis</name>
    <dbReference type="NCBI Taxonomy" id="578222"/>
    <lineage>
        <taxon>Bacteria</taxon>
        <taxon>Bacillati</taxon>
        <taxon>Actinomycetota</taxon>
        <taxon>Actinomycetes</taxon>
        <taxon>Micrococcales</taxon>
        <taxon>Micrococcaceae</taxon>
        <taxon>Zhihengliuella</taxon>
    </lineage>
</organism>
<protein>
    <recommendedName>
        <fullName evidence="7">DUF559 domain-containing protein</fullName>
    </recommendedName>
</protein>
<dbReference type="Proteomes" id="UP000642819">
    <property type="component" value="Unassembled WGS sequence"/>
</dbReference>
<evidence type="ECO:0000259" key="7">
    <source>
        <dbReference type="Pfam" id="PF04480"/>
    </source>
</evidence>
<evidence type="ECO:0000313" key="9">
    <source>
        <dbReference type="Proteomes" id="UP000642819"/>
    </source>
</evidence>
<evidence type="ECO:0000256" key="1">
    <source>
        <dbReference type="ARBA" id="ARBA00022722"/>
    </source>
</evidence>
<keyword evidence="9" id="KW-1185">Reference proteome</keyword>
<gene>
    <name evidence="8" type="ORF">GCM10008096_16050</name>
</gene>
<evidence type="ECO:0000256" key="4">
    <source>
        <dbReference type="ARBA" id="ARBA00022801"/>
    </source>
</evidence>
<dbReference type="Pfam" id="PF04480">
    <property type="entry name" value="DUF559"/>
    <property type="match status" value="1"/>
</dbReference>
<evidence type="ECO:0000256" key="6">
    <source>
        <dbReference type="ARBA" id="ARBA00029466"/>
    </source>
</evidence>